<evidence type="ECO:0000256" key="10">
    <source>
        <dbReference type="PROSITE-ProRule" id="PRU01385"/>
    </source>
</evidence>
<keyword evidence="9 10" id="KW-0413">Isomerase</keyword>
<dbReference type="GO" id="GO:0000228">
    <property type="term" value="C:nuclear chromosome"/>
    <property type="evidence" value="ECO:0007669"/>
    <property type="project" value="TreeGrafter"/>
</dbReference>
<keyword evidence="5" id="KW-0479">Metal-binding</keyword>
<evidence type="ECO:0000256" key="9">
    <source>
        <dbReference type="ARBA" id="ARBA00023235"/>
    </source>
</evidence>
<evidence type="ECO:0000313" key="14">
    <source>
        <dbReference type="EMBL" id="KAK5116171.1"/>
    </source>
</evidence>
<comment type="catalytic activity">
    <reaction evidence="1 10">
        <text>ATP-dependent breakage, passage and rejoining of double-stranded DNA.</text>
        <dbReference type="EC" id="5.6.2.2"/>
    </reaction>
</comment>
<dbReference type="InterPro" id="IPR002815">
    <property type="entry name" value="Spo11/TopoVI_A"/>
</dbReference>
<dbReference type="PRINTS" id="PR01550">
    <property type="entry name" value="TOP6AFAMILY"/>
</dbReference>
<sequence length="484" mass="53831">MEIEDDDFEDLLPSDDMLDFPSQEYYVHAIPSIFYESEGDLYDTDDDGMIDEYHGDDDLDLLDDGDVDAPHTIFDGDAKSAKASTATTTNAKPSPKSQPRARTKADLRHRVDHAVQAVKIMRSPRDQIEAIFQAISRNLNNEEPELEVSLNMRPRQMLSRSTPSDQQAKVRTKRLCFPGRTEDEAWRFTVVIRILELIHGALVAGITISKRDIYYRDVALFGHQRHVDRYVDDIAFTFGVPRAALNVTAVAKGLVTGAVFFCRRDGSTISAASDREGMLVPNLKDVLAVNLTAVRWIIVIEKEASFRSLAASDFWHRLSSEGVLITGKGYPDIATRALLRYLCTPSPQNGFASPPCFALVDYDPDGLAIMSVYTHGSVALAHESDELRVPRLKWMGLNNEHLSFAAMDVHASQGLLALTARDRAKARKLLERAMGQESTSYDEEICAALRTMLILGVKAELQLLDATPDGMARMVSERLESLGP</sequence>
<protein>
    <recommendedName>
        <fullName evidence="4">DNA topoisomerase (ATP-hydrolyzing)</fullName>
        <ecNumber evidence="4">5.6.2.2</ecNumber>
    </recommendedName>
</protein>
<keyword evidence="8 10" id="KW-0238">DNA-binding</keyword>
<dbReference type="Pfam" id="PF21180">
    <property type="entry name" value="TOP6A-Spo11_Toprim"/>
    <property type="match status" value="1"/>
</dbReference>
<evidence type="ECO:0000256" key="8">
    <source>
        <dbReference type="ARBA" id="ARBA00023125"/>
    </source>
</evidence>
<evidence type="ECO:0000313" key="15">
    <source>
        <dbReference type="Proteomes" id="UP001310890"/>
    </source>
</evidence>
<evidence type="ECO:0000259" key="13">
    <source>
        <dbReference type="Pfam" id="PF21180"/>
    </source>
</evidence>
<dbReference type="GO" id="GO:0003918">
    <property type="term" value="F:DNA topoisomerase type II (double strand cut, ATP-hydrolyzing) activity"/>
    <property type="evidence" value="ECO:0007669"/>
    <property type="project" value="UniProtKB-UniRule"/>
</dbReference>
<comment type="caution">
    <text evidence="14">The sequence shown here is derived from an EMBL/GenBank/DDBJ whole genome shotgun (WGS) entry which is preliminary data.</text>
</comment>
<feature type="domain" description="Spo11/DNA topoisomerase VI subunit A N-terminal" evidence="12">
    <location>
        <begin position="186"/>
        <end position="247"/>
    </location>
</feature>
<dbReference type="EC" id="5.6.2.2" evidence="4"/>
<feature type="region of interest" description="Disordered" evidence="11">
    <location>
        <begin position="73"/>
        <end position="107"/>
    </location>
</feature>
<feature type="compositionally biased region" description="Low complexity" evidence="11">
    <location>
        <begin position="81"/>
        <end position="95"/>
    </location>
</feature>
<evidence type="ECO:0000256" key="3">
    <source>
        <dbReference type="ARBA" id="ARBA00006559"/>
    </source>
</evidence>
<evidence type="ECO:0000256" key="6">
    <source>
        <dbReference type="ARBA" id="ARBA00022842"/>
    </source>
</evidence>
<evidence type="ECO:0000259" key="12">
    <source>
        <dbReference type="Pfam" id="PF04406"/>
    </source>
</evidence>
<evidence type="ECO:0000256" key="2">
    <source>
        <dbReference type="ARBA" id="ARBA00001946"/>
    </source>
</evidence>
<dbReference type="Proteomes" id="UP001310890">
    <property type="component" value="Unassembled WGS sequence"/>
</dbReference>
<dbReference type="GO" id="GO:0000706">
    <property type="term" value="P:meiotic DNA double-strand break processing"/>
    <property type="evidence" value="ECO:0007669"/>
    <property type="project" value="TreeGrafter"/>
</dbReference>
<dbReference type="GO" id="GO:0046872">
    <property type="term" value="F:metal ion binding"/>
    <property type="evidence" value="ECO:0007669"/>
    <property type="project" value="UniProtKB-KW"/>
</dbReference>
<evidence type="ECO:0000256" key="7">
    <source>
        <dbReference type="ARBA" id="ARBA00023029"/>
    </source>
</evidence>
<dbReference type="GO" id="GO:0042138">
    <property type="term" value="P:meiotic DNA double-strand break formation"/>
    <property type="evidence" value="ECO:0007669"/>
    <property type="project" value="TreeGrafter"/>
</dbReference>
<evidence type="ECO:0000256" key="11">
    <source>
        <dbReference type="SAM" id="MobiDB-lite"/>
    </source>
</evidence>
<dbReference type="InterPro" id="IPR034136">
    <property type="entry name" value="TOPRIM_Topo6A/Spo11"/>
</dbReference>
<dbReference type="Gene3D" id="3.40.1360.10">
    <property type="match status" value="1"/>
</dbReference>
<dbReference type="SUPFAM" id="SSF56726">
    <property type="entry name" value="DNA topoisomerase IV, alpha subunit"/>
    <property type="match status" value="1"/>
</dbReference>
<dbReference type="Pfam" id="PF04406">
    <property type="entry name" value="TP6A_N"/>
    <property type="match status" value="1"/>
</dbReference>
<name>A0AAN7TPJ8_9PEZI</name>
<keyword evidence="7 10" id="KW-0799">Topoisomerase</keyword>
<comment type="similarity">
    <text evidence="3 10">Belongs to the TOP6A family.</text>
</comment>
<dbReference type="CDD" id="cd00223">
    <property type="entry name" value="TOPRIM_TopoIIB_SPO"/>
    <property type="match status" value="1"/>
</dbReference>
<dbReference type="EMBL" id="JAVRRL010000009">
    <property type="protein sequence ID" value="KAK5116171.1"/>
    <property type="molecule type" value="Genomic_DNA"/>
</dbReference>
<evidence type="ECO:0000256" key="1">
    <source>
        <dbReference type="ARBA" id="ARBA00000185"/>
    </source>
</evidence>
<dbReference type="GO" id="GO:0003677">
    <property type="term" value="F:DNA binding"/>
    <property type="evidence" value="ECO:0007669"/>
    <property type="project" value="UniProtKB-UniRule"/>
</dbReference>
<accession>A0AAN7TPJ8</accession>
<feature type="domain" description="Topoisomerase 6 subunit A/Spo11 TOPRIM" evidence="13">
    <location>
        <begin position="297"/>
        <end position="466"/>
    </location>
</feature>
<feature type="active site" description="O-(5'-phospho-DNA)-tyrosine intermediate" evidence="10">
    <location>
        <position position="215"/>
    </location>
</feature>
<evidence type="ECO:0000256" key="4">
    <source>
        <dbReference type="ARBA" id="ARBA00012895"/>
    </source>
</evidence>
<organism evidence="14 15">
    <name type="scientific">Meristemomyces frigidus</name>
    <dbReference type="NCBI Taxonomy" id="1508187"/>
    <lineage>
        <taxon>Eukaryota</taxon>
        <taxon>Fungi</taxon>
        <taxon>Dikarya</taxon>
        <taxon>Ascomycota</taxon>
        <taxon>Pezizomycotina</taxon>
        <taxon>Dothideomycetes</taxon>
        <taxon>Dothideomycetidae</taxon>
        <taxon>Mycosphaerellales</taxon>
        <taxon>Teratosphaeriaceae</taxon>
        <taxon>Meristemomyces</taxon>
    </lineage>
</organism>
<keyword evidence="6" id="KW-0460">Magnesium</keyword>
<gene>
    <name evidence="14" type="ORF">LTR62_008497</name>
</gene>
<dbReference type="Gene3D" id="1.10.10.10">
    <property type="entry name" value="Winged helix-like DNA-binding domain superfamily/Winged helix DNA-binding domain"/>
    <property type="match status" value="1"/>
</dbReference>
<evidence type="ECO:0000256" key="5">
    <source>
        <dbReference type="ARBA" id="ARBA00022723"/>
    </source>
</evidence>
<dbReference type="InterPro" id="IPR036078">
    <property type="entry name" value="Spo11/TopoVI_A_sf"/>
</dbReference>
<dbReference type="PROSITE" id="PS52041">
    <property type="entry name" value="TOPO_IIB"/>
    <property type="match status" value="1"/>
</dbReference>
<dbReference type="GO" id="GO:0007131">
    <property type="term" value="P:reciprocal meiotic recombination"/>
    <property type="evidence" value="ECO:0007669"/>
    <property type="project" value="TreeGrafter"/>
</dbReference>
<comment type="cofactor">
    <cofactor evidence="2">
        <name>Mg(2+)</name>
        <dbReference type="ChEBI" id="CHEBI:18420"/>
    </cofactor>
</comment>
<dbReference type="PANTHER" id="PTHR10848">
    <property type="entry name" value="MEIOTIC RECOMBINATION PROTEIN SPO11"/>
    <property type="match status" value="1"/>
</dbReference>
<proteinExistence type="inferred from homology"/>
<dbReference type="PANTHER" id="PTHR10848:SF0">
    <property type="entry name" value="MEIOTIC RECOMBINATION PROTEIN SPO11"/>
    <property type="match status" value="1"/>
</dbReference>
<dbReference type="GO" id="GO:0005524">
    <property type="term" value="F:ATP binding"/>
    <property type="evidence" value="ECO:0007669"/>
    <property type="project" value="InterPro"/>
</dbReference>
<dbReference type="AlphaFoldDB" id="A0AAN7TPJ8"/>
<dbReference type="InterPro" id="IPR036388">
    <property type="entry name" value="WH-like_DNA-bd_sf"/>
</dbReference>
<dbReference type="InterPro" id="IPR013049">
    <property type="entry name" value="Spo11/TopoVI_A_N"/>
</dbReference>
<reference evidence="14" key="1">
    <citation type="submission" date="2023-08" db="EMBL/GenBank/DDBJ databases">
        <title>Black Yeasts Isolated from many extreme environments.</title>
        <authorList>
            <person name="Coleine C."/>
            <person name="Stajich J.E."/>
            <person name="Selbmann L."/>
        </authorList>
    </citation>
    <scope>NUCLEOTIDE SEQUENCE</scope>
    <source>
        <strain evidence="14">CCFEE 5401</strain>
    </source>
</reference>